<dbReference type="AlphaFoldDB" id="A0A450U189"/>
<evidence type="ECO:0000313" key="1">
    <source>
        <dbReference type="EMBL" id="VFJ76164.1"/>
    </source>
</evidence>
<accession>A0A450U189</accession>
<sequence length="50" mass="5965">MSTENTEREERFFTTEDIARQTATELSRAWKCVDARWERRSPGRLFNGVE</sequence>
<protein>
    <submittedName>
        <fullName evidence="1">Uncharacterized protein</fullName>
    </submittedName>
</protein>
<proteinExistence type="predicted"/>
<evidence type="ECO:0000313" key="2">
    <source>
        <dbReference type="EMBL" id="VFK23750.1"/>
    </source>
</evidence>
<organism evidence="1">
    <name type="scientific">Candidatus Kentrum sp. FM</name>
    <dbReference type="NCBI Taxonomy" id="2126340"/>
    <lineage>
        <taxon>Bacteria</taxon>
        <taxon>Pseudomonadati</taxon>
        <taxon>Pseudomonadota</taxon>
        <taxon>Gammaproteobacteria</taxon>
        <taxon>Candidatus Kentrum</taxon>
    </lineage>
</organism>
<name>A0A450U189_9GAMM</name>
<dbReference type="EMBL" id="CAADFA010000914">
    <property type="protein sequence ID" value="VFJ76164.1"/>
    <property type="molecule type" value="Genomic_DNA"/>
</dbReference>
<gene>
    <name evidence="2" type="ORF">BECKFM1743B_GA0114221_109444</name>
    <name evidence="1" type="ORF">BECKFM1743C_GA0114222_109144</name>
</gene>
<dbReference type="EMBL" id="CAADFL010000944">
    <property type="protein sequence ID" value="VFK23750.1"/>
    <property type="molecule type" value="Genomic_DNA"/>
</dbReference>
<reference evidence="1" key="1">
    <citation type="submission" date="2019-02" db="EMBL/GenBank/DDBJ databases">
        <authorList>
            <person name="Gruber-Vodicka R. H."/>
            <person name="Seah K. B. B."/>
        </authorList>
    </citation>
    <scope>NUCLEOTIDE SEQUENCE</scope>
    <source>
        <strain evidence="2">BECK_BZ164</strain>
        <strain evidence="1">BECK_BZ165</strain>
    </source>
</reference>